<evidence type="ECO:0008006" key="4">
    <source>
        <dbReference type="Google" id="ProtNLM"/>
    </source>
</evidence>
<gene>
    <name evidence="2" type="ORF">SNF14_09985</name>
</gene>
<name>A0ABU5ESC5_9FLAO</name>
<dbReference type="Proteomes" id="UP001285855">
    <property type="component" value="Unassembled WGS sequence"/>
</dbReference>
<dbReference type="EMBL" id="JAXDAE010000009">
    <property type="protein sequence ID" value="MDY2587669.1"/>
    <property type="molecule type" value="Genomic_DNA"/>
</dbReference>
<protein>
    <recommendedName>
        <fullName evidence="4">YhhN-like protein</fullName>
    </recommendedName>
</protein>
<evidence type="ECO:0000256" key="1">
    <source>
        <dbReference type="SAM" id="Phobius"/>
    </source>
</evidence>
<feature type="transmembrane region" description="Helical" evidence="1">
    <location>
        <begin position="85"/>
        <end position="105"/>
    </location>
</feature>
<keyword evidence="1" id="KW-0812">Transmembrane</keyword>
<keyword evidence="3" id="KW-1185">Reference proteome</keyword>
<feature type="transmembrane region" description="Helical" evidence="1">
    <location>
        <begin position="117"/>
        <end position="136"/>
    </location>
</feature>
<accession>A0ABU5ESC5</accession>
<comment type="caution">
    <text evidence="2">The sequence shown here is derived from an EMBL/GenBank/DDBJ whole genome shotgun (WGS) entry which is preliminary data.</text>
</comment>
<proteinExistence type="predicted"/>
<feature type="transmembrane region" description="Helical" evidence="1">
    <location>
        <begin position="53"/>
        <end position="73"/>
    </location>
</feature>
<feature type="transmembrane region" description="Helical" evidence="1">
    <location>
        <begin position="205"/>
        <end position="223"/>
    </location>
</feature>
<keyword evidence="1" id="KW-1133">Transmembrane helix</keyword>
<feature type="transmembrane region" description="Helical" evidence="1">
    <location>
        <begin position="148"/>
        <end position="171"/>
    </location>
</feature>
<organism evidence="2 3">
    <name type="scientific">Winogradskyella aquimaris</name>
    <dbReference type="NCBI Taxonomy" id="864074"/>
    <lineage>
        <taxon>Bacteria</taxon>
        <taxon>Pseudomonadati</taxon>
        <taxon>Bacteroidota</taxon>
        <taxon>Flavobacteriia</taxon>
        <taxon>Flavobacteriales</taxon>
        <taxon>Flavobacteriaceae</taxon>
        <taxon>Winogradskyella</taxon>
    </lineage>
</organism>
<feature type="transmembrane region" description="Helical" evidence="1">
    <location>
        <begin position="30"/>
        <end position="46"/>
    </location>
</feature>
<feature type="transmembrane region" description="Helical" evidence="1">
    <location>
        <begin position="178"/>
        <end position="199"/>
    </location>
</feature>
<evidence type="ECO:0000313" key="2">
    <source>
        <dbReference type="EMBL" id="MDY2587669.1"/>
    </source>
</evidence>
<keyword evidence="1" id="KW-0472">Membrane</keyword>
<evidence type="ECO:0000313" key="3">
    <source>
        <dbReference type="Proteomes" id="UP001285855"/>
    </source>
</evidence>
<dbReference type="RefSeq" id="WP_320556022.1">
    <property type="nucleotide sequence ID" value="NZ_JAXDAE010000009.1"/>
</dbReference>
<sequence>MNKILKVLLLLLAGVLIVLQGLALEAEGTVVGTITLILLALLYKRVTEDKSFYFQAFLVLFTIGHIFSCIGWYGPMIEDDGIDYYYYGANIMYIASYLMFILKIIKAIDFRSAYKELAIPIIVLLILDVFCVVIVSDTTKTSLSAYEYALEFIYNSVVMLLLSVALIDYLYRNDKKSMLFLIGSICIVFSEIIQLAYYYIIDDNYLGFVYSFFLVVAFIFFFLKSQVDYTGPQPVFLDVDDN</sequence>
<feature type="transmembrane region" description="Helical" evidence="1">
    <location>
        <begin position="7"/>
        <end position="24"/>
    </location>
</feature>
<reference evidence="2 3" key="1">
    <citation type="submission" date="2023-11" db="EMBL/GenBank/DDBJ databases">
        <title>Winogradskyella pelagius sp. nov., isolated from coastal sediment.</title>
        <authorList>
            <person name="Li F."/>
        </authorList>
    </citation>
    <scope>NUCLEOTIDE SEQUENCE [LARGE SCALE GENOMIC DNA]</scope>
    <source>
        <strain evidence="2 3">KCTC 23502</strain>
    </source>
</reference>